<dbReference type="InterPro" id="IPR001584">
    <property type="entry name" value="Integrase_cat-core"/>
</dbReference>
<dbReference type="InterPro" id="IPR036397">
    <property type="entry name" value="RNaseH_sf"/>
</dbReference>
<dbReference type="Pfam" id="PF00098">
    <property type="entry name" value="zf-CCHC"/>
    <property type="match status" value="1"/>
</dbReference>
<feature type="compositionally biased region" description="Polar residues" evidence="1">
    <location>
        <begin position="165"/>
        <end position="192"/>
    </location>
</feature>
<dbReference type="InterPro" id="IPR057670">
    <property type="entry name" value="SH3_retrovirus"/>
</dbReference>
<dbReference type="InterPro" id="IPR036875">
    <property type="entry name" value="Znf_CCHC_sf"/>
</dbReference>
<dbReference type="SUPFAM" id="SSF53098">
    <property type="entry name" value="Ribonuclease H-like"/>
    <property type="match status" value="1"/>
</dbReference>
<feature type="region of interest" description="Disordered" evidence="1">
    <location>
        <begin position="156"/>
        <end position="202"/>
    </location>
</feature>
<evidence type="ECO:0000256" key="1">
    <source>
        <dbReference type="SAM" id="MobiDB-lite"/>
    </source>
</evidence>
<reference evidence="3 4" key="1">
    <citation type="journal article" date="2017" name="Nat. Commun.">
        <title>Genome assembly with in vitro proximity ligation data and whole-genome triplication in lettuce.</title>
        <authorList>
            <person name="Reyes-Chin-Wo S."/>
            <person name="Wang Z."/>
            <person name="Yang X."/>
            <person name="Kozik A."/>
            <person name="Arikit S."/>
            <person name="Song C."/>
            <person name="Xia L."/>
            <person name="Froenicke L."/>
            <person name="Lavelle D.O."/>
            <person name="Truco M.J."/>
            <person name="Xia R."/>
            <person name="Zhu S."/>
            <person name="Xu C."/>
            <person name="Xu H."/>
            <person name="Xu X."/>
            <person name="Cox K."/>
            <person name="Korf I."/>
            <person name="Meyers B.C."/>
            <person name="Michelmore R.W."/>
        </authorList>
    </citation>
    <scope>NUCLEOTIDE SEQUENCE [LARGE SCALE GENOMIC DNA]</scope>
    <source>
        <strain evidence="4">cv. Salinas</strain>
        <tissue evidence="3">Seedlings</tissue>
    </source>
</reference>
<dbReference type="InterPro" id="IPR025724">
    <property type="entry name" value="GAG-pre-integrase_dom"/>
</dbReference>
<dbReference type="Pfam" id="PF22936">
    <property type="entry name" value="Pol_BBD"/>
    <property type="match status" value="1"/>
</dbReference>
<dbReference type="Pfam" id="PF14223">
    <property type="entry name" value="Retrotran_gag_2"/>
    <property type="match status" value="1"/>
</dbReference>
<dbReference type="GO" id="GO:0015074">
    <property type="term" value="P:DNA integration"/>
    <property type="evidence" value="ECO:0007669"/>
    <property type="project" value="InterPro"/>
</dbReference>
<evidence type="ECO:0000313" key="3">
    <source>
        <dbReference type="EMBL" id="KAJ0201480.1"/>
    </source>
</evidence>
<dbReference type="PROSITE" id="PS50994">
    <property type="entry name" value="INTEGRASE"/>
    <property type="match status" value="1"/>
</dbReference>
<evidence type="ECO:0000313" key="4">
    <source>
        <dbReference type="Proteomes" id="UP000235145"/>
    </source>
</evidence>
<dbReference type="InterPro" id="IPR012337">
    <property type="entry name" value="RNaseH-like_sf"/>
</dbReference>
<dbReference type="Pfam" id="PF13976">
    <property type="entry name" value="gag_pre-integrs"/>
    <property type="match status" value="1"/>
</dbReference>
<dbReference type="EMBL" id="NBSK02000006">
    <property type="protein sequence ID" value="KAJ0201480.1"/>
    <property type="molecule type" value="Genomic_DNA"/>
</dbReference>
<accession>A0A9R1VB61</accession>
<dbReference type="PANTHER" id="PTHR47592:SF29">
    <property type="entry name" value="ZINC FINGER, CCHC-TYPE"/>
    <property type="match status" value="1"/>
</dbReference>
<dbReference type="AlphaFoldDB" id="A0A9R1VB61"/>
<dbReference type="Gene3D" id="3.30.420.10">
    <property type="entry name" value="Ribonuclease H-like superfamily/Ribonuclease H"/>
    <property type="match status" value="1"/>
</dbReference>
<dbReference type="Proteomes" id="UP000235145">
    <property type="component" value="Unassembled WGS sequence"/>
</dbReference>
<sequence length="823" mass="94538">MPILPESVEDEPLEATRRRSKWENDDYICHGHILNGMYDSLFDIYQNFESAKELWDSLESKYMAEDASSKKFLVSNFMGYKMIDSMPVMEQYHEMLRIPRQFAQHNLKMDEAIVVVVIIDKLPPSWKDFKHNLKHNKEELTLNQLGSHLQIEESLRTQELDNNPKGKNQVGSSSVNMVDGEGSNNQKNSNGQRKFKGKNEKSSKKKAKVVCWNCNKPGHFKKDFRLCKVNKDGAGPSGSKDPEKQQGQNSVFMQNFNYIQNYISVISEVFYVQDDNVAWWVDSGATSHVCKDLYWLKDFQPSDDGSVVKMGNVATEPIKGIGSVLLTFTSRKCLCLNNVLYVPGIRKNLVSEIVLNNCGYKQVLENDKYILSRHGSFMGFGYICNGMIRLNINYPSSDNSVCMVSSSTSNNFHQYELWHARLGHIHYKRLKDMSKMSLIPAFDMQNNEKCKTCMLTKITRQPFKDVVRESKVLDLIHSDLCDFHATPSLGNKKYVVTFIDDASRYCYIYLLHSKDEALNKFKIYKQQVELHKNELIKVVRTDRGGEYYDPLYFESTRIIHQTTAPYTPQQNGVAERKNRTLKEMVNSMLSYSSLSEGFWGEAMLTACYILNRTPNKRSKNTPYELWCKKVQNLSYLKVWGCRAVVRLTEPKRKMLGERGIDCIFIGYVEHSKAYRFYVLDSVSVNTVIESRDAIFDEERFTSIPRPRDMIHQSSNKSATQAEDVSGGASSIPEPRKSTRARKANSFGSDFQLYLVEGTRSETISQHQYCSNIEEDPKTFSEAMASRDVHFWKEAIHDEIDSIMHNNTWVLADLPPGCKALGCK</sequence>
<name>A0A9R1VB61_LACSA</name>
<evidence type="ECO:0000259" key="2">
    <source>
        <dbReference type="PROSITE" id="PS50994"/>
    </source>
</evidence>
<feature type="domain" description="Integrase catalytic" evidence="2">
    <location>
        <begin position="458"/>
        <end position="630"/>
    </location>
</feature>
<gene>
    <name evidence="3" type="ORF">LSAT_V11C600329000</name>
</gene>
<feature type="compositionally biased region" description="Polar residues" evidence="1">
    <location>
        <begin position="711"/>
        <end position="722"/>
    </location>
</feature>
<dbReference type="Pfam" id="PF25597">
    <property type="entry name" value="SH3_retrovirus"/>
    <property type="match status" value="1"/>
</dbReference>
<dbReference type="InterPro" id="IPR054722">
    <property type="entry name" value="PolX-like_BBD"/>
</dbReference>
<keyword evidence="4" id="KW-1185">Reference proteome</keyword>
<dbReference type="GO" id="GO:0008270">
    <property type="term" value="F:zinc ion binding"/>
    <property type="evidence" value="ECO:0007669"/>
    <property type="project" value="InterPro"/>
</dbReference>
<comment type="caution">
    <text evidence="3">The sequence shown here is derived from an EMBL/GenBank/DDBJ whole genome shotgun (WGS) entry which is preliminary data.</text>
</comment>
<dbReference type="GO" id="GO:0003676">
    <property type="term" value="F:nucleic acid binding"/>
    <property type="evidence" value="ECO:0007669"/>
    <property type="project" value="InterPro"/>
</dbReference>
<feature type="region of interest" description="Disordered" evidence="1">
    <location>
        <begin position="705"/>
        <end position="742"/>
    </location>
</feature>
<organism evidence="3 4">
    <name type="scientific">Lactuca sativa</name>
    <name type="common">Garden lettuce</name>
    <dbReference type="NCBI Taxonomy" id="4236"/>
    <lineage>
        <taxon>Eukaryota</taxon>
        <taxon>Viridiplantae</taxon>
        <taxon>Streptophyta</taxon>
        <taxon>Embryophyta</taxon>
        <taxon>Tracheophyta</taxon>
        <taxon>Spermatophyta</taxon>
        <taxon>Magnoliopsida</taxon>
        <taxon>eudicotyledons</taxon>
        <taxon>Gunneridae</taxon>
        <taxon>Pentapetalae</taxon>
        <taxon>asterids</taxon>
        <taxon>campanulids</taxon>
        <taxon>Asterales</taxon>
        <taxon>Asteraceae</taxon>
        <taxon>Cichorioideae</taxon>
        <taxon>Cichorieae</taxon>
        <taxon>Lactucinae</taxon>
        <taxon>Lactuca</taxon>
    </lineage>
</organism>
<dbReference type="PANTHER" id="PTHR47592">
    <property type="entry name" value="PBF68 PROTEIN"/>
    <property type="match status" value="1"/>
</dbReference>
<proteinExistence type="predicted"/>
<dbReference type="SUPFAM" id="SSF57756">
    <property type="entry name" value="Retrovirus zinc finger-like domains"/>
    <property type="match status" value="1"/>
</dbReference>
<protein>
    <recommendedName>
        <fullName evidence="2">Integrase catalytic domain-containing protein</fullName>
    </recommendedName>
</protein>
<dbReference type="InterPro" id="IPR001878">
    <property type="entry name" value="Znf_CCHC"/>
</dbReference>